<evidence type="ECO:0000313" key="9">
    <source>
        <dbReference type="Proteomes" id="UP001431217"/>
    </source>
</evidence>
<feature type="signal peptide" evidence="7">
    <location>
        <begin position="1"/>
        <end position="19"/>
    </location>
</feature>
<feature type="chain" id="PRO_5046978647" evidence="7">
    <location>
        <begin position="20"/>
        <end position="51"/>
    </location>
</feature>
<evidence type="ECO:0000256" key="4">
    <source>
        <dbReference type="ARBA" id="ARBA00023136"/>
    </source>
</evidence>
<keyword evidence="3 7" id="KW-0732">Signal</keyword>
<evidence type="ECO:0000256" key="1">
    <source>
        <dbReference type="ARBA" id="ARBA00010296"/>
    </source>
</evidence>
<dbReference type="RefSeq" id="WP_249473278.1">
    <property type="nucleotide sequence ID" value="NZ_JAMBEP010000001.1"/>
</dbReference>
<comment type="similarity">
    <text evidence="1">Belongs to the EcnA/EcnB lipoprotein family.</text>
</comment>
<accession>A0ABT0MIK1</accession>
<name>A0ABT0MIK1_9GAMM</name>
<proteinExistence type="inferred from homology"/>
<dbReference type="InterPro" id="IPR012556">
    <property type="entry name" value="Entericidin"/>
</dbReference>
<sequence>MKRLIALMLLAMFSLGTLSACNTVKGAGQDVQKAGEKVEEAADKTGGTENP</sequence>
<evidence type="ECO:0000256" key="6">
    <source>
        <dbReference type="ARBA" id="ARBA00023288"/>
    </source>
</evidence>
<dbReference type="Pfam" id="PF08085">
    <property type="entry name" value="Entericidin"/>
    <property type="match status" value="1"/>
</dbReference>
<keyword evidence="6 8" id="KW-0449">Lipoprotein</keyword>
<keyword evidence="5" id="KW-0564">Palmitate</keyword>
<dbReference type="Proteomes" id="UP001431217">
    <property type="component" value="Unassembled WGS sequence"/>
</dbReference>
<gene>
    <name evidence="8" type="ORF">M2650_08655</name>
</gene>
<evidence type="ECO:0000256" key="7">
    <source>
        <dbReference type="SAM" id="SignalP"/>
    </source>
</evidence>
<dbReference type="PROSITE" id="PS51257">
    <property type="entry name" value="PROKAR_LIPOPROTEIN"/>
    <property type="match status" value="1"/>
</dbReference>
<dbReference type="EMBL" id="JAMBEP010000001">
    <property type="protein sequence ID" value="MCL1634698.1"/>
    <property type="molecule type" value="Genomic_DNA"/>
</dbReference>
<keyword evidence="9" id="KW-1185">Reference proteome</keyword>
<comment type="caution">
    <text evidence="8">The sequence shown here is derived from an EMBL/GenBank/DDBJ whole genome shotgun (WGS) entry which is preliminary data.</text>
</comment>
<evidence type="ECO:0000313" key="8">
    <source>
        <dbReference type="EMBL" id="MCL1634698.1"/>
    </source>
</evidence>
<reference evidence="8 9" key="1">
    <citation type="submission" date="2022-05" db="EMBL/GenBank/DDBJ databases">
        <title>Luteimonas sp. SX5, whole genome shotgun sequencing project.</title>
        <authorList>
            <person name="Zhao G."/>
            <person name="Shen L."/>
        </authorList>
    </citation>
    <scope>NUCLEOTIDE SEQUENCE [LARGE SCALE GENOMIC DNA]</scope>
    <source>
        <strain evidence="8 9">SX5</strain>
    </source>
</reference>
<evidence type="ECO:0000256" key="5">
    <source>
        <dbReference type="ARBA" id="ARBA00023139"/>
    </source>
</evidence>
<evidence type="ECO:0000256" key="2">
    <source>
        <dbReference type="ARBA" id="ARBA00022475"/>
    </source>
</evidence>
<organism evidence="8 9">
    <name type="scientific">Luteimonas galliterrae</name>
    <dbReference type="NCBI Taxonomy" id="2940486"/>
    <lineage>
        <taxon>Bacteria</taxon>
        <taxon>Pseudomonadati</taxon>
        <taxon>Pseudomonadota</taxon>
        <taxon>Gammaproteobacteria</taxon>
        <taxon>Lysobacterales</taxon>
        <taxon>Lysobacteraceae</taxon>
        <taxon>Luteimonas</taxon>
    </lineage>
</organism>
<keyword evidence="2" id="KW-1003">Cell membrane</keyword>
<evidence type="ECO:0000256" key="3">
    <source>
        <dbReference type="ARBA" id="ARBA00022729"/>
    </source>
</evidence>
<protein>
    <submittedName>
        <fullName evidence="8">Entericidin A/B family lipoprotein</fullName>
    </submittedName>
</protein>
<keyword evidence="4" id="KW-0472">Membrane</keyword>